<dbReference type="EMBL" id="JACIIX010000024">
    <property type="protein sequence ID" value="MBB6212413.1"/>
    <property type="molecule type" value="Genomic_DNA"/>
</dbReference>
<proteinExistence type="predicted"/>
<dbReference type="AlphaFoldDB" id="A0A7W9ZK38"/>
<organism evidence="1 2">
    <name type="scientific">Novispirillum itersonii</name>
    <name type="common">Aquaspirillum itersonii</name>
    <dbReference type="NCBI Taxonomy" id="189"/>
    <lineage>
        <taxon>Bacteria</taxon>
        <taxon>Pseudomonadati</taxon>
        <taxon>Pseudomonadota</taxon>
        <taxon>Alphaproteobacteria</taxon>
        <taxon>Rhodospirillales</taxon>
        <taxon>Novispirillaceae</taxon>
        <taxon>Novispirillum</taxon>
    </lineage>
</organism>
<gene>
    <name evidence="1" type="ORF">FHS48_003867</name>
</gene>
<reference evidence="1 2" key="1">
    <citation type="submission" date="2020-08" db="EMBL/GenBank/DDBJ databases">
        <title>Genomic Encyclopedia of Type Strains, Phase IV (KMG-IV): sequencing the most valuable type-strain genomes for metagenomic binning, comparative biology and taxonomic classification.</title>
        <authorList>
            <person name="Goeker M."/>
        </authorList>
    </citation>
    <scope>NUCLEOTIDE SEQUENCE [LARGE SCALE GENOMIC DNA]</scope>
    <source>
        <strain evidence="1 2">DSM 11590</strain>
    </source>
</reference>
<sequence>MDFAKQHILSAGDFEFADDGIPNGADGDNWRKDTRKRVEPWLSALFQSDHLSLLVGSGMTTAVAYACGAKAAGMGTVAFGTPHEKELNAHITKKAAAMGRGEPNLEDQLSATFDQAFSGKLVPQDPNDEPASKLLKRIQAARAAVP</sequence>
<evidence type="ECO:0000313" key="2">
    <source>
        <dbReference type="Proteomes" id="UP000544872"/>
    </source>
</evidence>
<accession>A0A7W9ZK38</accession>
<dbReference type="Proteomes" id="UP000544872">
    <property type="component" value="Unassembled WGS sequence"/>
</dbReference>
<name>A0A7W9ZK38_NOVIT</name>
<keyword evidence="2" id="KW-1185">Reference proteome</keyword>
<protein>
    <submittedName>
        <fullName evidence="1">Uncharacterized protein</fullName>
    </submittedName>
</protein>
<dbReference type="RefSeq" id="WP_184266388.1">
    <property type="nucleotide sequence ID" value="NZ_JACIIX010000024.1"/>
</dbReference>
<comment type="caution">
    <text evidence="1">The sequence shown here is derived from an EMBL/GenBank/DDBJ whole genome shotgun (WGS) entry which is preliminary data.</text>
</comment>
<evidence type="ECO:0000313" key="1">
    <source>
        <dbReference type="EMBL" id="MBB6212413.1"/>
    </source>
</evidence>